<keyword evidence="5" id="KW-0406">Ion transport</keyword>
<evidence type="ECO:0000256" key="6">
    <source>
        <dbReference type="ARBA" id="ARBA00023136"/>
    </source>
</evidence>
<feature type="transmembrane region" description="Helical" evidence="8">
    <location>
        <begin position="199"/>
        <end position="219"/>
    </location>
</feature>
<protein>
    <submittedName>
        <fullName evidence="10">CDF family Co(II)/Ni(II) efflux transporter DmeF</fullName>
    </submittedName>
</protein>
<dbReference type="EMBL" id="JARXIC010000001">
    <property type="protein sequence ID" value="MDQ8192853.1"/>
    <property type="molecule type" value="Genomic_DNA"/>
</dbReference>
<feature type="transmembrane region" description="Helical" evidence="8">
    <location>
        <begin position="225"/>
        <end position="245"/>
    </location>
</feature>
<evidence type="ECO:0000256" key="2">
    <source>
        <dbReference type="ARBA" id="ARBA00022448"/>
    </source>
</evidence>
<feature type="transmembrane region" description="Helical" evidence="8">
    <location>
        <begin position="28"/>
        <end position="54"/>
    </location>
</feature>
<dbReference type="InterPro" id="IPR045316">
    <property type="entry name" value="Msc2-like"/>
</dbReference>
<feature type="transmembrane region" description="Helical" evidence="8">
    <location>
        <begin position="93"/>
        <end position="114"/>
    </location>
</feature>
<dbReference type="RefSeq" id="WP_308983363.1">
    <property type="nucleotide sequence ID" value="NZ_JARXIC010000001.1"/>
</dbReference>
<dbReference type="InterPro" id="IPR027469">
    <property type="entry name" value="Cation_efflux_TMD_sf"/>
</dbReference>
<reference evidence="10 11" key="1">
    <citation type="submission" date="2023-04" db="EMBL/GenBank/DDBJ databases">
        <title>A novel bacteria isolated from coastal sediment.</title>
        <authorList>
            <person name="Liu X.-J."/>
            <person name="Du Z.-J."/>
        </authorList>
    </citation>
    <scope>NUCLEOTIDE SEQUENCE [LARGE SCALE GENOMIC DNA]</scope>
    <source>
        <strain evidence="10 11">SDUM461004</strain>
    </source>
</reference>
<evidence type="ECO:0000256" key="4">
    <source>
        <dbReference type="ARBA" id="ARBA00022989"/>
    </source>
</evidence>
<gene>
    <name evidence="10" type="primary">dmeF</name>
    <name evidence="10" type="ORF">QEH59_00350</name>
</gene>
<dbReference type="NCBIfam" id="NF033827">
    <property type="entry name" value="CDF_efflux_DmeF"/>
    <property type="match status" value="1"/>
</dbReference>
<dbReference type="InterPro" id="IPR058533">
    <property type="entry name" value="Cation_efflux_TM"/>
</dbReference>
<evidence type="ECO:0000256" key="3">
    <source>
        <dbReference type="ARBA" id="ARBA00022692"/>
    </source>
</evidence>
<evidence type="ECO:0000313" key="11">
    <source>
        <dbReference type="Proteomes" id="UP001243717"/>
    </source>
</evidence>
<evidence type="ECO:0000313" key="10">
    <source>
        <dbReference type="EMBL" id="MDQ8192853.1"/>
    </source>
</evidence>
<sequence length="329" mass="35896">MSQIDVSKWQHSHSFGQETRKVGESRTLWVIAITAFMMVIEIAAGVMFGSMALLADGLHMASHTAALGITAFAYMYARKHAHDRRFSFGTGKVNALGGFTGALLLAVFAIVMSWESVERLLNPTEIAFNSAIGVALVGLIVNGVSVFILGADHHHDHDHHDHDHHHHNQGGHHNSHAHHSHDAAAEQAEAGHDHNLRSAYLHVMADALTSVTAIIALLAAKYFGWIWMDPIMGIVGSVLVAKWSIGLLKQTSQILLDFQAPQPVLDQVKHAIESDGHSQLSDLHIWSIGPNRYSVIAAIVSARPEVSEVYQARLDATQFPHVTVEIHAA</sequence>
<feature type="transmembrane region" description="Helical" evidence="8">
    <location>
        <begin position="126"/>
        <end position="149"/>
    </location>
</feature>
<feature type="region of interest" description="Disordered" evidence="7">
    <location>
        <begin position="156"/>
        <end position="189"/>
    </location>
</feature>
<keyword evidence="6 8" id="KW-0472">Membrane</keyword>
<evidence type="ECO:0000259" key="9">
    <source>
        <dbReference type="Pfam" id="PF01545"/>
    </source>
</evidence>
<proteinExistence type="predicted"/>
<dbReference type="Proteomes" id="UP001243717">
    <property type="component" value="Unassembled WGS sequence"/>
</dbReference>
<evidence type="ECO:0000256" key="8">
    <source>
        <dbReference type="SAM" id="Phobius"/>
    </source>
</evidence>
<keyword evidence="3 8" id="KW-0812">Transmembrane</keyword>
<keyword evidence="11" id="KW-1185">Reference proteome</keyword>
<keyword evidence="2" id="KW-0813">Transport</keyword>
<dbReference type="NCBIfam" id="TIGR01297">
    <property type="entry name" value="CDF"/>
    <property type="match status" value="1"/>
</dbReference>
<name>A0ABU1ADY2_9BACT</name>
<feature type="domain" description="Cation efflux protein transmembrane" evidence="9">
    <location>
        <begin position="30"/>
        <end position="256"/>
    </location>
</feature>
<dbReference type="Gene3D" id="1.20.1510.10">
    <property type="entry name" value="Cation efflux protein transmembrane domain"/>
    <property type="match status" value="1"/>
</dbReference>
<feature type="compositionally biased region" description="Basic and acidic residues" evidence="7">
    <location>
        <begin position="180"/>
        <end position="189"/>
    </location>
</feature>
<organism evidence="10 11">
    <name type="scientific">Thalassobacterium sedimentorum</name>
    <dbReference type="NCBI Taxonomy" id="3041258"/>
    <lineage>
        <taxon>Bacteria</taxon>
        <taxon>Pseudomonadati</taxon>
        <taxon>Verrucomicrobiota</taxon>
        <taxon>Opitutia</taxon>
        <taxon>Puniceicoccales</taxon>
        <taxon>Coraliomargaritaceae</taxon>
        <taxon>Thalassobacterium</taxon>
    </lineage>
</organism>
<dbReference type="PANTHER" id="PTHR45755">
    <property type="match status" value="1"/>
</dbReference>
<dbReference type="Pfam" id="PF01545">
    <property type="entry name" value="Cation_efflux"/>
    <property type="match status" value="1"/>
</dbReference>
<evidence type="ECO:0000256" key="7">
    <source>
        <dbReference type="SAM" id="MobiDB-lite"/>
    </source>
</evidence>
<comment type="subcellular location">
    <subcellularLocation>
        <location evidence="1">Membrane</location>
        <topology evidence="1">Multi-pass membrane protein</topology>
    </subcellularLocation>
</comment>
<dbReference type="InterPro" id="IPR002524">
    <property type="entry name" value="Cation_efflux"/>
</dbReference>
<dbReference type="PANTHER" id="PTHR45755:SF4">
    <property type="entry name" value="ZINC TRANSPORTER 7"/>
    <property type="match status" value="1"/>
</dbReference>
<dbReference type="SUPFAM" id="SSF161111">
    <property type="entry name" value="Cation efflux protein transmembrane domain-like"/>
    <property type="match status" value="1"/>
</dbReference>
<comment type="caution">
    <text evidence="10">The sequence shown here is derived from an EMBL/GenBank/DDBJ whole genome shotgun (WGS) entry which is preliminary data.</text>
</comment>
<evidence type="ECO:0000256" key="5">
    <source>
        <dbReference type="ARBA" id="ARBA00023065"/>
    </source>
</evidence>
<feature type="transmembrane region" description="Helical" evidence="8">
    <location>
        <begin position="60"/>
        <end position="77"/>
    </location>
</feature>
<accession>A0ABU1ADY2</accession>
<keyword evidence="4 8" id="KW-1133">Transmembrane helix</keyword>
<evidence type="ECO:0000256" key="1">
    <source>
        <dbReference type="ARBA" id="ARBA00004141"/>
    </source>
</evidence>
<feature type="compositionally biased region" description="Basic residues" evidence="7">
    <location>
        <begin position="162"/>
        <end position="179"/>
    </location>
</feature>